<accession>A0A699HB95</accession>
<gene>
    <name evidence="1" type="ORF">Tci_360642</name>
</gene>
<protein>
    <submittedName>
        <fullName evidence="1">Uncharacterized protein</fullName>
    </submittedName>
</protein>
<evidence type="ECO:0000313" key="1">
    <source>
        <dbReference type="EMBL" id="GEX88667.1"/>
    </source>
</evidence>
<proteinExistence type="predicted"/>
<organism evidence="1">
    <name type="scientific">Tanacetum cinerariifolium</name>
    <name type="common">Dalmatian daisy</name>
    <name type="synonym">Chrysanthemum cinerariifolium</name>
    <dbReference type="NCBI Taxonomy" id="118510"/>
    <lineage>
        <taxon>Eukaryota</taxon>
        <taxon>Viridiplantae</taxon>
        <taxon>Streptophyta</taxon>
        <taxon>Embryophyta</taxon>
        <taxon>Tracheophyta</taxon>
        <taxon>Spermatophyta</taxon>
        <taxon>Magnoliopsida</taxon>
        <taxon>eudicotyledons</taxon>
        <taxon>Gunneridae</taxon>
        <taxon>Pentapetalae</taxon>
        <taxon>asterids</taxon>
        <taxon>campanulids</taxon>
        <taxon>Asterales</taxon>
        <taxon>Asteraceae</taxon>
        <taxon>Asteroideae</taxon>
        <taxon>Anthemideae</taxon>
        <taxon>Anthemidinae</taxon>
        <taxon>Tanacetum</taxon>
    </lineage>
</organism>
<dbReference type="AlphaFoldDB" id="A0A699HB95"/>
<name>A0A699HB95_TANCI</name>
<sequence length="244" mass="27584">MGMGKKLYPHTGDGRVTGKRNIIGSISKRKLANRHSLAEAAVILAAILLLSMPSVEDKEIFATILEDIQKWITSEAEAVLSILMGIDNDIYSTIDACLNAIEMWKEIKRLKQGVSINVQPLKTDLYWEFRKFTSQDEPEVVADDEASSKEKEIDKLMTLFLLSFKKIYKPTNNNLRFSSNTKNTNVDNTSISNRRTKYGRQIGSMIIRGQLILLGLEKYRYSGGAADWDLVLQLQGIWSCSKEM</sequence>
<dbReference type="EMBL" id="BKCJ010136731">
    <property type="protein sequence ID" value="GEX88667.1"/>
    <property type="molecule type" value="Genomic_DNA"/>
</dbReference>
<reference evidence="1" key="1">
    <citation type="journal article" date="2019" name="Sci. Rep.">
        <title>Draft genome of Tanacetum cinerariifolium, the natural source of mosquito coil.</title>
        <authorList>
            <person name="Yamashiro T."/>
            <person name="Shiraishi A."/>
            <person name="Satake H."/>
            <person name="Nakayama K."/>
        </authorList>
    </citation>
    <scope>NUCLEOTIDE SEQUENCE</scope>
</reference>
<comment type="caution">
    <text evidence="1">The sequence shown here is derived from an EMBL/GenBank/DDBJ whole genome shotgun (WGS) entry which is preliminary data.</text>
</comment>